<accession>A0ABP3GMA9</accession>
<keyword evidence="3" id="KW-1185">Reference proteome</keyword>
<name>A0ABP3GMA9_9ACTN</name>
<protein>
    <recommendedName>
        <fullName evidence="4">tRNA adenosine deaminase-associated protein</fullName>
    </recommendedName>
</protein>
<dbReference type="Proteomes" id="UP001501822">
    <property type="component" value="Unassembled WGS sequence"/>
</dbReference>
<dbReference type="RefSeq" id="WP_252801107.1">
    <property type="nucleotide sequence ID" value="NZ_BAAABM010000037.1"/>
</dbReference>
<feature type="region of interest" description="Disordered" evidence="1">
    <location>
        <begin position="73"/>
        <end position="118"/>
    </location>
</feature>
<reference evidence="3" key="1">
    <citation type="journal article" date="2019" name="Int. J. Syst. Evol. Microbiol.">
        <title>The Global Catalogue of Microorganisms (GCM) 10K type strain sequencing project: providing services to taxonomists for standard genome sequencing and annotation.</title>
        <authorList>
            <consortium name="The Broad Institute Genomics Platform"/>
            <consortium name="The Broad Institute Genome Sequencing Center for Infectious Disease"/>
            <person name="Wu L."/>
            <person name="Ma J."/>
        </authorList>
    </citation>
    <scope>NUCLEOTIDE SEQUENCE [LARGE SCALE GENOMIC DNA]</scope>
    <source>
        <strain evidence="3">JCM 3146</strain>
    </source>
</reference>
<evidence type="ECO:0008006" key="4">
    <source>
        <dbReference type="Google" id="ProtNLM"/>
    </source>
</evidence>
<dbReference type="NCBIfam" id="TIGR03941">
    <property type="entry name" value="tRNA_deam_assoc"/>
    <property type="match status" value="1"/>
</dbReference>
<organism evidence="2 3">
    <name type="scientific">Actinoallomurus spadix</name>
    <dbReference type="NCBI Taxonomy" id="79912"/>
    <lineage>
        <taxon>Bacteria</taxon>
        <taxon>Bacillati</taxon>
        <taxon>Actinomycetota</taxon>
        <taxon>Actinomycetes</taxon>
        <taxon>Streptosporangiales</taxon>
        <taxon>Thermomonosporaceae</taxon>
        <taxon>Actinoallomurus</taxon>
    </lineage>
</organism>
<evidence type="ECO:0000313" key="3">
    <source>
        <dbReference type="Proteomes" id="UP001501822"/>
    </source>
</evidence>
<sequence length="150" mass="16062">MPYYCGVFARSDAGWIGTEPDLTEVTGLDDIADIMREAAVETAGDTVVLLVEQEDEWFAVVRLDDGEDPRVFLSDGRAPQSSELAEMLSEQLDAPAETSDENPIGDPELLAGLGTTPEALTALGERTLPGDALSVIAEGAGFAEEYDRLR</sequence>
<evidence type="ECO:0000256" key="1">
    <source>
        <dbReference type="SAM" id="MobiDB-lite"/>
    </source>
</evidence>
<proteinExistence type="predicted"/>
<comment type="caution">
    <text evidence="2">The sequence shown here is derived from an EMBL/GenBank/DDBJ whole genome shotgun (WGS) entry which is preliminary data.</text>
</comment>
<evidence type="ECO:0000313" key="2">
    <source>
        <dbReference type="EMBL" id="GAA0347058.1"/>
    </source>
</evidence>
<gene>
    <name evidence="2" type="ORF">GCM10010151_40880</name>
</gene>
<dbReference type="InterPro" id="IPR023869">
    <property type="entry name" value="tRNA_Adeno_NH3ase_assoc_put"/>
</dbReference>
<dbReference type="EMBL" id="BAAABM010000037">
    <property type="protein sequence ID" value="GAA0347058.1"/>
    <property type="molecule type" value="Genomic_DNA"/>
</dbReference>